<proteinExistence type="inferred from homology"/>
<dbReference type="Proteomes" id="UP001595912">
    <property type="component" value="Unassembled WGS sequence"/>
</dbReference>
<keyword evidence="5" id="KW-1185">Reference proteome</keyword>
<sequence length="421" mass="44801">MEFTKSGGNRKPVTIAVVGAGLRGSAYARLAVASGLGRIVAVAEPDPTRRAAFAASHRPASVFTGWESLAAAGRLADVAVIATQDRLHVEPAVALARQGYHLLLEKPMAPTEPEARQIADAVTAAGVIGAVCHVLRYTDYTRRLKALLDDGRIGTLVSVQHLEPVGWWHQAHSFVRGNWRRAADSGPMLLTKSCHDLDWLAYLIGATPRSVASFGGLAHFRPEHRPAGASDRCVSCAVEPSCPYSAVRLYTRCLDDGEDWPLNAVTPSRTRSSMLLALQDGPYGRCVYSCDNDVVDHQVVALQYDTGVTATFTMTAFTPMQRRQTRLFGSHGSIDGDGRHLHVTDFRTGHTETIDTHGSGGHAGAGHDGGDAGLVEAFLAAVAAADPSLLSSDMATSLASHRVVWAAEHARTTGTVVTVSS</sequence>
<accession>A0ABV9W8P4</accession>
<evidence type="ECO:0000259" key="2">
    <source>
        <dbReference type="Pfam" id="PF01408"/>
    </source>
</evidence>
<feature type="domain" description="Gfo/Idh/MocA-like oxidoreductase C-terminal" evidence="3">
    <location>
        <begin position="145"/>
        <end position="341"/>
    </location>
</feature>
<comment type="caution">
    <text evidence="4">The sequence shown here is derived from an EMBL/GenBank/DDBJ whole genome shotgun (WGS) entry which is preliminary data.</text>
</comment>
<dbReference type="RefSeq" id="WP_380124672.1">
    <property type="nucleotide sequence ID" value="NZ_JBHSIU010000066.1"/>
</dbReference>
<dbReference type="InterPro" id="IPR000683">
    <property type="entry name" value="Gfo/Idh/MocA-like_OxRdtase_N"/>
</dbReference>
<feature type="domain" description="Gfo/Idh/MocA-like oxidoreductase N-terminal" evidence="2">
    <location>
        <begin position="14"/>
        <end position="130"/>
    </location>
</feature>
<evidence type="ECO:0000313" key="4">
    <source>
        <dbReference type="EMBL" id="MFC5004612.1"/>
    </source>
</evidence>
<evidence type="ECO:0000313" key="5">
    <source>
        <dbReference type="Proteomes" id="UP001595912"/>
    </source>
</evidence>
<dbReference type="Pfam" id="PF02894">
    <property type="entry name" value="GFO_IDH_MocA_C"/>
    <property type="match status" value="1"/>
</dbReference>
<name>A0ABV9W8P4_9ACTN</name>
<comment type="similarity">
    <text evidence="1">Belongs to the Gfo/Idh/MocA family.</text>
</comment>
<dbReference type="PANTHER" id="PTHR43377:SF2">
    <property type="entry name" value="BINDING ROSSMANN FOLD OXIDOREDUCTASE, PUTATIVE (AFU_ORTHOLOGUE AFUA_4G00560)-RELATED"/>
    <property type="match status" value="1"/>
</dbReference>
<dbReference type="InterPro" id="IPR036291">
    <property type="entry name" value="NAD(P)-bd_dom_sf"/>
</dbReference>
<reference evidence="5" key="1">
    <citation type="journal article" date="2019" name="Int. J. Syst. Evol. Microbiol.">
        <title>The Global Catalogue of Microorganisms (GCM) 10K type strain sequencing project: providing services to taxonomists for standard genome sequencing and annotation.</title>
        <authorList>
            <consortium name="The Broad Institute Genomics Platform"/>
            <consortium name="The Broad Institute Genome Sequencing Center for Infectious Disease"/>
            <person name="Wu L."/>
            <person name="Ma J."/>
        </authorList>
    </citation>
    <scope>NUCLEOTIDE SEQUENCE [LARGE SCALE GENOMIC DNA]</scope>
    <source>
        <strain evidence="5">CGMCC 4.7152</strain>
    </source>
</reference>
<dbReference type="SUPFAM" id="SSF51735">
    <property type="entry name" value="NAD(P)-binding Rossmann-fold domains"/>
    <property type="match status" value="1"/>
</dbReference>
<dbReference type="SUPFAM" id="SSF55347">
    <property type="entry name" value="Glyceraldehyde-3-phosphate dehydrogenase-like, C-terminal domain"/>
    <property type="match status" value="1"/>
</dbReference>
<dbReference type="Pfam" id="PF01408">
    <property type="entry name" value="GFO_IDH_MocA"/>
    <property type="match status" value="1"/>
</dbReference>
<gene>
    <name evidence="4" type="ORF">ACFPIJ_43150</name>
</gene>
<dbReference type="InterPro" id="IPR004104">
    <property type="entry name" value="Gfo/Idh/MocA-like_OxRdtase_C"/>
</dbReference>
<dbReference type="Gene3D" id="3.30.360.10">
    <property type="entry name" value="Dihydrodipicolinate Reductase, domain 2"/>
    <property type="match status" value="1"/>
</dbReference>
<dbReference type="InterPro" id="IPR051450">
    <property type="entry name" value="Gfo/Idh/MocA_Oxidoreductases"/>
</dbReference>
<protein>
    <submittedName>
        <fullName evidence="4">Gfo/Idh/MocA family protein</fullName>
    </submittedName>
</protein>
<organism evidence="4 5">
    <name type="scientific">Dactylosporangium cerinum</name>
    <dbReference type="NCBI Taxonomy" id="1434730"/>
    <lineage>
        <taxon>Bacteria</taxon>
        <taxon>Bacillati</taxon>
        <taxon>Actinomycetota</taxon>
        <taxon>Actinomycetes</taxon>
        <taxon>Micromonosporales</taxon>
        <taxon>Micromonosporaceae</taxon>
        <taxon>Dactylosporangium</taxon>
    </lineage>
</organism>
<dbReference type="EMBL" id="JBHSIU010000066">
    <property type="protein sequence ID" value="MFC5004612.1"/>
    <property type="molecule type" value="Genomic_DNA"/>
</dbReference>
<evidence type="ECO:0000256" key="1">
    <source>
        <dbReference type="ARBA" id="ARBA00010928"/>
    </source>
</evidence>
<evidence type="ECO:0000259" key="3">
    <source>
        <dbReference type="Pfam" id="PF02894"/>
    </source>
</evidence>
<dbReference type="Gene3D" id="3.40.50.720">
    <property type="entry name" value="NAD(P)-binding Rossmann-like Domain"/>
    <property type="match status" value="1"/>
</dbReference>
<dbReference type="PANTHER" id="PTHR43377">
    <property type="entry name" value="BILIVERDIN REDUCTASE A"/>
    <property type="match status" value="1"/>
</dbReference>